<dbReference type="CDD" id="cd06171">
    <property type="entry name" value="Sigma70_r4"/>
    <property type="match status" value="1"/>
</dbReference>
<dbReference type="GO" id="GO:0006352">
    <property type="term" value="P:DNA-templated transcription initiation"/>
    <property type="evidence" value="ECO:0007669"/>
    <property type="project" value="InterPro"/>
</dbReference>
<evidence type="ECO:0000313" key="8">
    <source>
        <dbReference type="EMBL" id="MBS6940680.1"/>
    </source>
</evidence>
<dbReference type="InterPro" id="IPR007627">
    <property type="entry name" value="RNA_pol_sigma70_r2"/>
</dbReference>
<name>A0A943YVF0_9ACTN</name>
<dbReference type="PANTHER" id="PTHR43133">
    <property type="entry name" value="RNA POLYMERASE ECF-TYPE SIGMA FACTO"/>
    <property type="match status" value="1"/>
</dbReference>
<evidence type="ECO:0000256" key="4">
    <source>
        <dbReference type="ARBA" id="ARBA00023125"/>
    </source>
</evidence>
<dbReference type="Pfam" id="PF08281">
    <property type="entry name" value="Sigma70_r4_2"/>
    <property type="match status" value="1"/>
</dbReference>
<accession>A0A943YVF0</accession>
<dbReference type="AlphaFoldDB" id="A0A943YVF0"/>
<keyword evidence="5" id="KW-0804">Transcription</keyword>
<keyword evidence="2" id="KW-0805">Transcription regulation</keyword>
<evidence type="ECO:0000256" key="3">
    <source>
        <dbReference type="ARBA" id="ARBA00023082"/>
    </source>
</evidence>
<gene>
    <name evidence="8" type="ORF">KH142_04215</name>
</gene>
<sequence length="163" mass="18107">MLDEAFVQGIVERHYDDVLAYCRRHAPVRDAAEDLAQETFLRFVRHAQAYEERGKPLALLLTIARNLCADAARSCARVPRLVELDDSCAPAACDVYSVELDSVLASLDADEREAIELRFDQGLGVAEAARVMGMSRFAMNRLLKRALARVRGALALESDGRRS</sequence>
<evidence type="ECO:0000259" key="6">
    <source>
        <dbReference type="Pfam" id="PF04542"/>
    </source>
</evidence>
<dbReference type="InterPro" id="IPR036388">
    <property type="entry name" value="WH-like_DNA-bd_sf"/>
</dbReference>
<dbReference type="Gene3D" id="1.10.1740.10">
    <property type="match status" value="1"/>
</dbReference>
<evidence type="ECO:0000256" key="2">
    <source>
        <dbReference type="ARBA" id="ARBA00023015"/>
    </source>
</evidence>
<evidence type="ECO:0000256" key="5">
    <source>
        <dbReference type="ARBA" id="ARBA00023163"/>
    </source>
</evidence>
<keyword evidence="4" id="KW-0238">DNA-binding</keyword>
<dbReference type="Pfam" id="PF04542">
    <property type="entry name" value="Sigma70_r2"/>
    <property type="match status" value="1"/>
</dbReference>
<feature type="domain" description="RNA polymerase sigma factor 70 region 4 type 2" evidence="7">
    <location>
        <begin position="98"/>
        <end position="149"/>
    </location>
</feature>
<dbReference type="InterPro" id="IPR039425">
    <property type="entry name" value="RNA_pol_sigma-70-like"/>
</dbReference>
<organism evidence="8 9">
    <name type="scientific">Slackia piriformis</name>
    <dbReference type="NCBI Taxonomy" id="626934"/>
    <lineage>
        <taxon>Bacteria</taxon>
        <taxon>Bacillati</taxon>
        <taxon>Actinomycetota</taxon>
        <taxon>Coriobacteriia</taxon>
        <taxon>Eggerthellales</taxon>
        <taxon>Eggerthellaceae</taxon>
        <taxon>Slackia</taxon>
    </lineage>
</organism>
<dbReference type="InterPro" id="IPR013249">
    <property type="entry name" value="RNA_pol_sigma70_r4_t2"/>
</dbReference>
<dbReference type="Proteomes" id="UP000727506">
    <property type="component" value="Unassembled WGS sequence"/>
</dbReference>
<dbReference type="InterPro" id="IPR013325">
    <property type="entry name" value="RNA_pol_sigma_r2"/>
</dbReference>
<reference evidence="8" key="1">
    <citation type="submission" date="2021-02" db="EMBL/GenBank/DDBJ databases">
        <title>Infant gut strain persistence is associated with maternal origin, phylogeny, and functional potential including surface adhesion and iron acquisition.</title>
        <authorList>
            <person name="Lou Y.C."/>
        </authorList>
    </citation>
    <scope>NUCLEOTIDE SEQUENCE</scope>
    <source>
        <strain evidence="8">L2_039_000G1_dasL2_039_000G1_concoct_11</strain>
    </source>
</reference>
<evidence type="ECO:0000256" key="1">
    <source>
        <dbReference type="ARBA" id="ARBA00010641"/>
    </source>
</evidence>
<protein>
    <submittedName>
        <fullName evidence="8">Sigma-70 family RNA polymerase sigma factor</fullName>
    </submittedName>
</protein>
<comment type="caution">
    <text evidence="8">The sequence shown here is derived from an EMBL/GenBank/DDBJ whole genome shotgun (WGS) entry which is preliminary data.</text>
</comment>
<dbReference type="Gene3D" id="1.10.10.10">
    <property type="entry name" value="Winged helix-like DNA-binding domain superfamily/Winged helix DNA-binding domain"/>
    <property type="match status" value="1"/>
</dbReference>
<dbReference type="EMBL" id="JAGZSV010000055">
    <property type="protein sequence ID" value="MBS6940680.1"/>
    <property type="molecule type" value="Genomic_DNA"/>
</dbReference>
<dbReference type="PANTHER" id="PTHR43133:SF8">
    <property type="entry name" value="RNA POLYMERASE SIGMA FACTOR HI_1459-RELATED"/>
    <property type="match status" value="1"/>
</dbReference>
<dbReference type="SUPFAM" id="SSF88659">
    <property type="entry name" value="Sigma3 and sigma4 domains of RNA polymerase sigma factors"/>
    <property type="match status" value="1"/>
</dbReference>
<comment type="similarity">
    <text evidence="1">Belongs to the sigma-70 factor family. ECF subfamily.</text>
</comment>
<proteinExistence type="inferred from homology"/>
<dbReference type="SUPFAM" id="SSF88946">
    <property type="entry name" value="Sigma2 domain of RNA polymerase sigma factors"/>
    <property type="match status" value="1"/>
</dbReference>
<dbReference type="GO" id="GO:0003677">
    <property type="term" value="F:DNA binding"/>
    <property type="evidence" value="ECO:0007669"/>
    <property type="project" value="UniProtKB-KW"/>
</dbReference>
<feature type="domain" description="RNA polymerase sigma-70 region 2" evidence="6">
    <location>
        <begin position="10"/>
        <end position="74"/>
    </location>
</feature>
<evidence type="ECO:0000259" key="7">
    <source>
        <dbReference type="Pfam" id="PF08281"/>
    </source>
</evidence>
<dbReference type="GO" id="GO:0016987">
    <property type="term" value="F:sigma factor activity"/>
    <property type="evidence" value="ECO:0007669"/>
    <property type="project" value="UniProtKB-KW"/>
</dbReference>
<keyword evidence="3" id="KW-0731">Sigma factor</keyword>
<evidence type="ECO:0000313" key="9">
    <source>
        <dbReference type="Proteomes" id="UP000727506"/>
    </source>
</evidence>
<dbReference type="InterPro" id="IPR013324">
    <property type="entry name" value="RNA_pol_sigma_r3/r4-like"/>
</dbReference>